<feature type="compositionally biased region" description="Polar residues" evidence="5">
    <location>
        <begin position="34"/>
        <end position="45"/>
    </location>
</feature>
<feature type="region of interest" description="Disordered" evidence="5">
    <location>
        <begin position="18"/>
        <end position="72"/>
    </location>
</feature>
<keyword evidence="3" id="KW-0507">mRNA processing</keyword>
<evidence type="ECO:0000256" key="4">
    <source>
        <dbReference type="ARBA" id="ARBA00023242"/>
    </source>
</evidence>
<dbReference type="Proteomes" id="UP000887565">
    <property type="component" value="Unplaced"/>
</dbReference>
<dbReference type="PANTHER" id="PTHR13484:SF0">
    <property type="entry name" value="PRE-MRNA 3'-END-PROCESSING FACTOR FIP1"/>
    <property type="match status" value="1"/>
</dbReference>
<dbReference type="InterPro" id="IPR007854">
    <property type="entry name" value="Fip1_dom"/>
</dbReference>
<protein>
    <submittedName>
        <fullName evidence="8">Pre-mRNA 3'-end-processing factor FIP1</fullName>
    </submittedName>
</protein>
<keyword evidence="4" id="KW-0539">Nucleus</keyword>
<dbReference type="Pfam" id="PF05182">
    <property type="entry name" value="Fip1"/>
    <property type="match status" value="1"/>
</dbReference>
<evidence type="ECO:0000256" key="1">
    <source>
        <dbReference type="ARBA" id="ARBA00004123"/>
    </source>
</evidence>
<accession>A0A915JEK2</accession>
<dbReference type="PANTHER" id="PTHR13484">
    <property type="entry name" value="FIP1-LIKE 1 PROTEIN"/>
    <property type="match status" value="1"/>
</dbReference>
<comment type="subcellular location">
    <subcellularLocation>
        <location evidence="1">Nucleus</location>
    </subcellularLocation>
</comment>
<keyword evidence="7" id="KW-1185">Reference proteome</keyword>
<feature type="region of interest" description="Disordered" evidence="5">
    <location>
        <begin position="307"/>
        <end position="335"/>
    </location>
</feature>
<dbReference type="InterPro" id="IPR051187">
    <property type="entry name" value="Pre-mRNA_3'-end_processing_reg"/>
</dbReference>
<organism evidence="7 8">
    <name type="scientific">Romanomermis culicivorax</name>
    <name type="common">Nematode worm</name>
    <dbReference type="NCBI Taxonomy" id="13658"/>
    <lineage>
        <taxon>Eukaryota</taxon>
        <taxon>Metazoa</taxon>
        <taxon>Ecdysozoa</taxon>
        <taxon>Nematoda</taxon>
        <taxon>Enoplea</taxon>
        <taxon>Dorylaimia</taxon>
        <taxon>Mermithida</taxon>
        <taxon>Mermithoidea</taxon>
        <taxon>Mermithidae</taxon>
        <taxon>Romanomermis</taxon>
    </lineage>
</organism>
<dbReference type="WBParaSite" id="nRc.2.0.1.t24911-RA">
    <property type="protein sequence ID" value="nRc.2.0.1.t24911-RA"/>
    <property type="gene ID" value="nRc.2.0.1.g24911"/>
</dbReference>
<dbReference type="GO" id="GO:0005847">
    <property type="term" value="C:mRNA cleavage and polyadenylation specificity factor complex"/>
    <property type="evidence" value="ECO:0007669"/>
    <property type="project" value="TreeGrafter"/>
</dbReference>
<evidence type="ECO:0000256" key="5">
    <source>
        <dbReference type="SAM" id="MobiDB-lite"/>
    </source>
</evidence>
<name>A0A915JEK2_ROMCU</name>
<dbReference type="AlphaFoldDB" id="A0A915JEK2"/>
<feature type="domain" description="Pre-mRNA polyadenylation factor Fip1" evidence="6">
    <location>
        <begin position="137"/>
        <end position="179"/>
    </location>
</feature>
<dbReference type="GO" id="GO:0006397">
    <property type="term" value="P:mRNA processing"/>
    <property type="evidence" value="ECO:0007669"/>
    <property type="project" value="UniProtKB-KW"/>
</dbReference>
<reference evidence="8" key="1">
    <citation type="submission" date="2022-11" db="UniProtKB">
        <authorList>
            <consortium name="WormBaseParasite"/>
        </authorList>
    </citation>
    <scope>IDENTIFICATION</scope>
</reference>
<evidence type="ECO:0000313" key="7">
    <source>
        <dbReference type="Proteomes" id="UP000887565"/>
    </source>
</evidence>
<comment type="similarity">
    <text evidence="2">Belongs to the FIP1 family.</text>
</comment>
<evidence type="ECO:0000256" key="2">
    <source>
        <dbReference type="ARBA" id="ARBA00007459"/>
    </source>
</evidence>
<sequence length="371" mass="39668">MSEEAEAEILAEIANVAQDGLSTVDNVADPTPDVSDQQNDVTNGILNEEIYDDPGTPLGDEDQARPESEEEDDIQITIGDIRSNVTTQFASSGVTIFRPQGTGAQRGAVVGGTGAAKQGQKLDLDATAEVNGSSIYDLDISLLEERPWRKPGADLTDYFNYGFTEESWLVYCDRQKKLRSEYGAAANKVLFASIPATTTVLNNSTNLGSNLQTQQKQHQHGEHCKIIVIISSNLVTQKIVRSASNESTGSTSNNADKSHAAEIRIAAKYYTANGFDTSRSYAGNAIYGLAQRACVYLTQLLQNMQQQAGAHLDSSPPVSPGGTPPLSDEFPTRQTSDVPVTLATTSIQSQITASTSVDVSGPPPSVTVCEF</sequence>
<evidence type="ECO:0000256" key="3">
    <source>
        <dbReference type="ARBA" id="ARBA00022664"/>
    </source>
</evidence>
<evidence type="ECO:0000313" key="8">
    <source>
        <dbReference type="WBParaSite" id="nRc.2.0.1.t24911-RA"/>
    </source>
</evidence>
<proteinExistence type="inferred from homology"/>
<evidence type="ECO:0000259" key="6">
    <source>
        <dbReference type="Pfam" id="PF05182"/>
    </source>
</evidence>